<proteinExistence type="predicted"/>
<gene>
    <name evidence="7" type="ORF">S03H2_03930</name>
</gene>
<comment type="cofactor">
    <cofactor evidence="1">
        <name>Mg(2+)</name>
        <dbReference type="ChEBI" id="CHEBI:18420"/>
    </cofactor>
</comment>
<keyword evidence="4" id="KW-0460">Magnesium</keyword>
<dbReference type="EMBL" id="BARU01001507">
    <property type="protein sequence ID" value="GAH31242.1"/>
    <property type="molecule type" value="Genomic_DNA"/>
</dbReference>
<organism evidence="7">
    <name type="scientific">marine sediment metagenome</name>
    <dbReference type="NCBI Taxonomy" id="412755"/>
    <lineage>
        <taxon>unclassified sequences</taxon>
        <taxon>metagenomes</taxon>
        <taxon>ecological metagenomes</taxon>
    </lineage>
</organism>
<dbReference type="PANTHER" id="PTHR43771:SF1">
    <property type="entry name" value="PHOSPHOMANNOMUTASE"/>
    <property type="match status" value="1"/>
</dbReference>
<feature type="non-terminal residue" evidence="7">
    <location>
        <position position="1"/>
    </location>
</feature>
<evidence type="ECO:0000259" key="6">
    <source>
        <dbReference type="Pfam" id="PF02879"/>
    </source>
</evidence>
<comment type="caution">
    <text evidence="7">The sequence shown here is derived from an EMBL/GenBank/DDBJ whole genome shotgun (WGS) entry which is preliminary data.</text>
</comment>
<dbReference type="AlphaFoldDB" id="X1EF44"/>
<dbReference type="GO" id="GO:0005975">
    <property type="term" value="P:carbohydrate metabolic process"/>
    <property type="evidence" value="ECO:0007669"/>
    <property type="project" value="InterPro"/>
</dbReference>
<sequence length="116" mass="12905">FVEKILASSKCEVITIHHKYNPGFGGINPEPIEENLEDLKRTVIKEGADLGVATDGDADRLGIVDNEGRYLTPHQVFSLLLLYLVEEKNLRGGGSKNCLFRLSARKNSQRVFEGSF</sequence>
<keyword evidence="2" id="KW-0597">Phosphoprotein</keyword>
<dbReference type="PANTHER" id="PTHR43771">
    <property type="entry name" value="PHOSPHOMANNOMUTASE"/>
    <property type="match status" value="1"/>
</dbReference>
<evidence type="ECO:0000256" key="1">
    <source>
        <dbReference type="ARBA" id="ARBA00001946"/>
    </source>
</evidence>
<dbReference type="SUPFAM" id="SSF53738">
    <property type="entry name" value="Phosphoglucomutase, first 3 domains"/>
    <property type="match status" value="1"/>
</dbReference>
<name>X1EF44_9ZZZZ</name>
<dbReference type="InterPro" id="IPR016055">
    <property type="entry name" value="A-D-PHexomutase_a/b/a-I/II/III"/>
</dbReference>
<dbReference type="Pfam" id="PF02879">
    <property type="entry name" value="PGM_PMM_II"/>
    <property type="match status" value="1"/>
</dbReference>
<protein>
    <recommendedName>
        <fullName evidence="6">Alpha-D-phosphohexomutase alpha/beta/alpha domain-containing protein</fullName>
    </recommendedName>
</protein>
<dbReference type="GO" id="GO:0046872">
    <property type="term" value="F:metal ion binding"/>
    <property type="evidence" value="ECO:0007669"/>
    <property type="project" value="UniProtKB-KW"/>
</dbReference>
<accession>X1EF44</accession>
<keyword evidence="5" id="KW-0413">Isomerase</keyword>
<keyword evidence="3" id="KW-0479">Metal-binding</keyword>
<dbReference type="Gene3D" id="3.40.120.10">
    <property type="entry name" value="Alpha-D-Glucose-1,6-Bisphosphate, subunit A, domain 3"/>
    <property type="match status" value="1"/>
</dbReference>
<dbReference type="InterPro" id="IPR005845">
    <property type="entry name" value="A-D-PHexomutase_a/b/a-II"/>
</dbReference>
<reference evidence="7" key="1">
    <citation type="journal article" date="2014" name="Front. Microbiol.">
        <title>High frequency of phylogenetically diverse reductive dehalogenase-homologous genes in deep subseafloor sedimentary metagenomes.</title>
        <authorList>
            <person name="Kawai M."/>
            <person name="Futagami T."/>
            <person name="Toyoda A."/>
            <person name="Takaki Y."/>
            <person name="Nishi S."/>
            <person name="Hori S."/>
            <person name="Arai W."/>
            <person name="Tsubouchi T."/>
            <person name="Morono Y."/>
            <person name="Uchiyama I."/>
            <person name="Ito T."/>
            <person name="Fujiyama A."/>
            <person name="Inagaki F."/>
            <person name="Takami H."/>
        </authorList>
    </citation>
    <scope>NUCLEOTIDE SEQUENCE</scope>
    <source>
        <strain evidence="7">Expedition CK06-06</strain>
    </source>
</reference>
<evidence type="ECO:0000313" key="7">
    <source>
        <dbReference type="EMBL" id="GAH31242.1"/>
    </source>
</evidence>
<feature type="domain" description="Alpha-D-phosphohexomutase alpha/beta/alpha" evidence="6">
    <location>
        <begin position="1"/>
        <end position="68"/>
    </location>
</feature>
<evidence type="ECO:0000256" key="4">
    <source>
        <dbReference type="ARBA" id="ARBA00022842"/>
    </source>
</evidence>
<evidence type="ECO:0000256" key="2">
    <source>
        <dbReference type="ARBA" id="ARBA00022553"/>
    </source>
</evidence>
<evidence type="ECO:0000256" key="5">
    <source>
        <dbReference type="ARBA" id="ARBA00023235"/>
    </source>
</evidence>
<evidence type="ECO:0000256" key="3">
    <source>
        <dbReference type="ARBA" id="ARBA00022723"/>
    </source>
</evidence>
<dbReference type="GO" id="GO:0016868">
    <property type="term" value="F:intramolecular phosphotransferase activity"/>
    <property type="evidence" value="ECO:0007669"/>
    <property type="project" value="InterPro"/>
</dbReference>